<protein>
    <submittedName>
        <fullName evidence="1">Uncharacterized protein</fullName>
    </submittedName>
</protein>
<gene>
    <name evidence="1" type="ORF">HPB48_002816</name>
</gene>
<dbReference type="Proteomes" id="UP000821853">
    <property type="component" value="Chromosome 5"/>
</dbReference>
<comment type="caution">
    <text evidence="1">The sequence shown here is derived from an EMBL/GenBank/DDBJ whole genome shotgun (WGS) entry which is preliminary data.</text>
</comment>
<organism evidence="1 2">
    <name type="scientific">Haemaphysalis longicornis</name>
    <name type="common">Bush tick</name>
    <dbReference type="NCBI Taxonomy" id="44386"/>
    <lineage>
        <taxon>Eukaryota</taxon>
        <taxon>Metazoa</taxon>
        <taxon>Ecdysozoa</taxon>
        <taxon>Arthropoda</taxon>
        <taxon>Chelicerata</taxon>
        <taxon>Arachnida</taxon>
        <taxon>Acari</taxon>
        <taxon>Parasitiformes</taxon>
        <taxon>Ixodida</taxon>
        <taxon>Ixodoidea</taxon>
        <taxon>Ixodidae</taxon>
        <taxon>Haemaphysalinae</taxon>
        <taxon>Haemaphysalis</taxon>
    </lineage>
</organism>
<name>A0A9J6GK71_HAELO</name>
<dbReference type="VEuPathDB" id="VectorBase:HLOH_053831"/>
<dbReference type="EMBL" id="JABSTR010000007">
    <property type="protein sequence ID" value="KAH9375965.1"/>
    <property type="molecule type" value="Genomic_DNA"/>
</dbReference>
<evidence type="ECO:0000313" key="2">
    <source>
        <dbReference type="Proteomes" id="UP000821853"/>
    </source>
</evidence>
<sequence length="162" mass="17478">MTIGTQPPSSGLPGCQLCNARDHVITYCTATISPEEKRKFCRQASAASDVASATILQGSAGQRTAWSPDSVHVGTSRRCATSNALHEGSSLSAEGQIIADSQRSDVHFDQRCRTKASTLRHEASARAASYSFAFWWTLEVSGPPFDVMYPEHSFVPSRASKV</sequence>
<evidence type="ECO:0000313" key="1">
    <source>
        <dbReference type="EMBL" id="KAH9375965.1"/>
    </source>
</evidence>
<proteinExistence type="predicted"/>
<reference evidence="1 2" key="1">
    <citation type="journal article" date="2020" name="Cell">
        <title>Large-Scale Comparative Analyses of Tick Genomes Elucidate Their Genetic Diversity and Vector Capacities.</title>
        <authorList>
            <consortium name="Tick Genome and Microbiome Consortium (TIGMIC)"/>
            <person name="Jia N."/>
            <person name="Wang J."/>
            <person name="Shi W."/>
            <person name="Du L."/>
            <person name="Sun Y."/>
            <person name="Zhan W."/>
            <person name="Jiang J.F."/>
            <person name="Wang Q."/>
            <person name="Zhang B."/>
            <person name="Ji P."/>
            <person name="Bell-Sakyi L."/>
            <person name="Cui X.M."/>
            <person name="Yuan T.T."/>
            <person name="Jiang B.G."/>
            <person name="Yang W.F."/>
            <person name="Lam T.T."/>
            <person name="Chang Q.C."/>
            <person name="Ding S.J."/>
            <person name="Wang X.J."/>
            <person name="Zhu J.G."/>
            <person name="Ruan X.D."/>
            <person name="Zhao L."/>
            <person name="Wei J.T."/>
            <person name="Ye R.Z."/>
            <person name="Que T.C."/>
            <person name="Du C.H."/>
            <person name="Zhou Y.H."/>
            <person name="Cheng J.X."/>
            <person name="Dai P.F."/>
            <person name="Guo W.B."/>
            <person name="Han X.H."/>
            <person name="Huang E.J."/>
            <person name="Li L.F."/>
            <person name="Wei W."/>
            <person name="Gao Y.C."/>
            <person name="Liu J.Z."/>
            <person name="Shao H.Z."/>
            <person name="Wang X."/>
            <person name="Wang C.C."/>
            <person name="Yang T.C."/>
            <person name="Huo Q.B."/>
            <person name="Li W."/>
            <person name="Chen H.Y."/>
            <person name="Chen S.E."/>
            <person name="Zhou L.G."/>
            <person name="Ni X.B."/>
            <person name="Tian J.H."/>
            <person name="Sheng Y."/>
            <person name="Liu T."/>
            <person name="Pan Y.S."/>
            <person name="Xia L.Y."/>
            <person name="Li J."/>
            <person name="Zhao F."/>
            <person name="Cao W.C."/>
        </authorList>
    </citation>
    <scope>NUCLEOTIDE SEQUENCE [LARGE SCALE GENOMIC DNA]</scope>
    <source>
        <strain evidence="1">HaeL-2018</strain>
    </source>
</reference>
<accession>A0A9J6GK71</accession>
<keyword evidence="2" id="KW-1185">Reference proteome</keyword>
<dbReference type="AlphaFoldDB" id="A0A9J6GK71"/>